<comment type="similarity">
    <text evidence="1">Belongs to the UPF0749 family.</text>
</comment>
<dbReference type="Proteomes" id="UP000280726">
    <property type="component" value="Unassembled WGS sequence"/>
</dbReference>
<dbReference type="EMBL" id="RKRA01000001">
    <property type="protein sequence ID" value="RPF26787.1"/>
    <property type="molecule type" value="Genomic_DNA"/>
</dbReference>
<dbReference type="RefSeq" id="WP_123915876.1">
    <property type="nucleotide sequence ID" value="NZ_RKRA01000001.1"/>
</dbReference>
<dbReference type="PANTHER" id="PTHR37313:SF4">
    <property type="entry name" value="CONSERVED MEMBRANE PROTEIN-RELATED"/>
    <property type="match status" value="1"/>
</dbReference>
<dbReference type="PANTHER" id="PTHR37313">
    <property type="entry name" value="UPF0749 PROTEIN RV1825"/>
    <property type="match status" value="1"/>
</dbReference>
<proteinExistence type="inferred from homology"/>
<dbReference type="Gene3D" id="3.30.70.1880">
    <property type="entry name" value="Protein of unknown function DUF881"/>
    <property type="match status" value="1"/>
</dbReference>
<evidence type="ECO:0000256" key="1">
    <source>
        <dbReference type="ARBA" id="ARBA00009108"/>
    </source>
</evidence>
<name>A0A3N4Z2G7_9MICO</name>
<evidence type="ECO:0000313" key="3">
    <source>
        <dbReference type="EMBL" id="RPF26787.1"/>
    </source>
</evidence>
<keyword evidence="4" id="KW-1185">Reference proteome</keyword>
<organism evidence="3 4">
    <name type="scientific">Georgenia muralis</name>
    <dbReference type="NCBI Taxonomy" id="154117"/>
    <lineage>
        <taxon>Bacteria</taxon>
        <taxon>Bacillati</taxon>
        <taxon>Actinomycetota</taxon>
        <taxon>Actinomycetes</taxon>
        <taxon>Micrococcales</taxon>
        <taxon>Bogoriellaceae</taxon>
        <taxon>Georgenia</taxon>
    </lineage>
</organism>
<dbReference type="OrthoDB" id="3214641at2"/>
<protein>
    <submittedName>
        <fullName evidence="3">Uncharacterized protein YlxW (UPF0749 family)</fullName>
    </submittedName>
</protein>
<feature type="region of interest" description="Disordered" evidence="2">
    <location>
        <begin position="1"/>
        <end position="22"/>
    </location>
</feature>
<accession>A0A3N4Z2G7</accession>
<gene>
    <name evidence="3" type="ORF">EDD32_1241</name>
</gene>
<dbReference type="Pfam" id="PF05949">
    <property type="entry name" value="DUF881"/>
    <property type="match status" value="1"/>
</dbReference>
<evidence type="ECO:0000256" key="2">
    <source>
        <dbReference type="SAM" id="MobiDB-lite"/>
    </source>
</evidence>
<dbReference type="GO" id="GO:0005886">
    <property type="term" value="C:plasma membrane"/>
    <property type="evidence" value="ECO:0007669"/>
    <property type="project" value="TreeGrafter"/>
</dbReference>
<comment type="caution">
    <text evidence="3">The sequence shown here is derived from an EMBL/GenBank/DDBJ whole genome shotgun (WGS) entry which is preliminary data.</text>
</comment>
<dbReference type="InterPro" id="IPR010273">
    <property type="entry name" value="DUF881"/>
</dbReference>
<dbReference type="AlphaFoldDB" id="A0A3N4Z2G7"/>
<evidence type="ECO:0000313" key="4">
    <source>
        <dbReference type="Proteomes" id="UP000280726"/>
    </source>
</evidence>
<reference evidence="3 4" key="1">
    <citation type="submission" date="2018-11" db="EMBL/GenBank/DDBJ databases">
        <title>Sequencing the genomes of 1000 actinobacteria strains.</title>
        <authorList>
            <person name="Klenk H.-P."/>
        </authorList>
    </citation>
    <scope>NUCLEOTIDE SEQUENCE [LARGE SCALE GENOMIC DNA]</scope>
    <source>
        <strain evidence="3 4">DSM 14418</strain>
    </source>
</reference>
<sequence length="265" mass="27661">MEHHSDPPEPGAAELARPQRPHTARRPLPTLLRAGSVGTAAVAALAGLLFATGAQIFAGDSSRDAADITDLARDEAERLLELEEDNAGLRAAIQPYLDAEPAPTSEGGGAFLAALAAGSETAAGPGLRVELWDAPVDGQDSDIPPDALVVHQQDLEAVMNALWAGGAEAMAVQGHRVVSTTGVRCVGNVLHIQGRIYSPPFRVEAIGDPEQLRTSLLSAEGVQIYLQYVDAVGLGWSVEETGLELPAYSGSLSLRHAEVIEEGTA</sequence>